<sequence length="190" mass="22486">MIICKLLERYIPELNELETCGQFSGTYFSDLTHEPVVAKVKKRTDGDEDDQDPGLFAKLRRLQAQQKEQRQLQGVEDPYDRLTTWTKSTSNTTYQLFSFGYIALQVLLSPLRMLYYSWQAFFTHSQQRYQKVNQHQKRTRHVRLIEPMAQFLRVALTVDDRPIVLWAWQMMAMFLWPIFRVFGGGLLVDK</sequence>
<proteinExistence type="predicted"/>
<protein>
    <submittedName>
        <fullName evidence="2">Uncharacterized protein</fullName>
    </submittedName>
</protein>
<dbReference type="EMBL" id="MCGT01000003">
    <property type="protein sequence ID" value="ORX61339.1"/>
    <property type="molecule type" value="Genomic_DNA"/>
</dbReference>
<keyword evidence="1" id="KW-1133">Transmembrane helix</keyword>
<comment type="caution">
    <text evidence="2">The sequence shown here is derived from an EMBL/GenBank/DDBJ whole genome shotgun (WGS) entry which is preliminary data.</text>
</comment>
<keyword evidence="1" id="KW-0812">Transmembrane</keyword>
<feature type="transmembrane region" description="Helical" evidence="1">
    <location>
        <begin position="96"/>
        <end position="115"/>
    </location>
</feature>
<feature type="transmembrane region" description="Helical" evidence="1">
    <location>
        <begin position="166"/>
        <end position="188"/>
    </location>
</feature>
<organism evidence="2 3">
    <name type="scientific">Hesseltinella vesiculosa</name>
    <dbReference type="NCBI Taxonomy" id="101127"/>
    <lineage>
        <taxon>Eukaryota</taxon>
        <taxon>Fungi</taxon>
        <taxon>Fungi incertae sedis</taxon>
        <taxon>Mucoromycota</taxon>
        <taxon>Mucoromycotina</taxon>
        <taxon>Mucoromycetes</taxon>
        <taxon>Mucorales</taxon>
        <taxon>Cunninghamellaceae</taxon>
        <taxon>Hesseltinella</taxon>
    </lineage>
</organism>
<gene>
    <name evidence="2" type="ORF">DM01DRAFT_319659</name>
</gene>
<name>A0A1X2GTP5_9FUNG</name>
<reference evidence="2 3" key="1">
    <citation type="submission" date="2016-07" db="EMBL/GenBank/DDBJ databases">
        <title>Pervasive Adenine N6-methylation of Active Genes in Fungi.</title>
        <authorList>
            <consortium name="DOE Joint Genome Institute"/>
            <person name="Mondo S.J."/>
            <person name="Dannebaum R.O."/>
            <person name="Kuo R.C."/>
            <person name="Labutti K."/>
            <person name="Haridas S."/>
            <person name="Kuo A."/>
            <person name="Salamov A."/>
            <person name="Ahrendt S.R."/>
            <person name="Lipzen A."/>
            <person name="Sullivan W."/>
            <person name="Andreopoulos W.B."/>
            <person name="Clum A."/>
            <person name="Lindquist E."/>
            <person name="Daum C."/>
            <person name="Ramamoorthy G.K."/>
            <person name="Gryganskyi A."/>
            <person name="Culley D."/>
            <person name="Magnuson J.K."/>
            <person name="James T.Y."/>
            <person name="O'Malley M.A."/>
            <person name="Stajich J.E."/>
            <person name="Spatafora J.W."/>
            <person name="Visel A."/>
            <person name="Grigoriev I.V."/>
        </authorList>
    </citation>
    <scope>NUCLEOTIDE SEQUENCE [LARGE SCALE GENOMIC DNA]</scope>
    <source>
        <strain evidence="2 3">NRRL 3301</strain>
    </source>
</reference>
<dbReference type="STRING" id="101127.A0A1X2GTP5"/>
<dbReference type="OrthoDB" id="5582218at2759"/>
<evidence type="ECO:0000313" key="3">
    <source>
        <dbReference type="Proteomes" id="UP000242146"/>
    </source>
</evidence>
<dbReference type="Proteomes" id="UP000242146">
    <property type="component" value="Unassembled WGS sequence"/>
</dbReference>
<keyword evidence="3" id="KW-1185">Reference proteome</keyword>
<evidence type="ECO:0000256" key="1">
    <source>
        <dbReference type="SAM" id="Phobius"/>
    </source>
</evidence>
<evidence type="ECO:0000313" key="2">
    <source>
        <dbReference type="EMBL" id="ORX61339.1"/>
    </source>
</evidence>
<dbReference type="AlphaFoldDB" id="A0A1X2GTP5"/>
<accession>A0A1X2GTP5</accession>
<keyword evidence="1" id="KW-0472">Membrane</keyword>